<proteinExistence type="predicted"/>
<reference evidence="3" key="1">
    <citation type="journal article" date="2017" name="Genome Biol.">
        <title>Comparative genomics reveals high biological diversity and specific adaptations in the industrially and medically important fungal genus Aspergillus.</title>
        <authorList>
            <person name="de Vries R.P."/>
            <person name="Riley R."/>
            <person name="Wiebenga A."/>
            <person name="Aguilar-Osorio G."/>
            <person name="Amillis S."/>
            <person name="Uchima C.A."/>
            <person name="Anderluh G."/>
            <person name="Asadollahi M."/>
            <person name="Askin M."/>
            <person name="Barry K."/>
            <person name="Battaglia E."/>
            <person name="Bayram O."/>
            <person name="Benocci T."/>
            <person name="Braus-Stromeyer S.A."/>
            <person name="Caldana C."/>
            <person name="Canovas D."/>
            <person name="Cerqueira G.C."/>
            <person name="Chen F."/>
            <person name="Chen W."/>
            <person name="Choi C."/>
            <person name="Clum A."/>
            <person name="Dos Santos R.A."/>
            <person name="Damasio A.R."/>
            <person name="Diallinas G."/>
            <person name="Emri T."/>
            <person name="Fekete E."/>
            <person name="Flipphi M."/>
            <person name="Freyberg S."/>
            <person name="Gallo A."/>
            <person name="Gournas C."/>
            <person name="Habgood R."/>
            <person name="Hainaut M."/>
            <person name="Harispe M.L."/>
            <person name="Henrissat B."/>
            <person name="Hilden K.S."/>
            <person name="Hope R."/>
            <person name="Hossain A."/>
            <person name="Karabika E."/>
            <person name="Karaffa L."/>
            <person name="Karanyi Z."/>
            <person name="Krasevec N."/>
            <person name="Kuo A."/>
            <person name="Kusch H."/>
            <person name="LaButti K."/>
            <person name="Lagendijk E.L."/>
            <person name="Lapidus A."/>
            <person name="Levasseur A."/>
            <person name="Lindquist E."/>
            <person name="Lipzen A."/>
            <person name="Logrieco A.F."/>
            <person name="MacCabe A."/>
            <person name="Maekelae M.R."/>
            <person name="Malavazi I."/>
            <person name="Melin P."/>
            <person name="Meyer V."/>
            <person name="Mielnichuk N."/>
            <person name="Miskei M."/>
            <person name="Molnar A.P."/>
            <person name="Mule G."/>
            <person name="Ngan C.Y."/>
            <person name="Orejas M."/>
            <person name="Orosz E."/>
            <person name="Ouedraogo J.P."/>
            <person name="Overkamp K.M."/>
            <person name="Park H.-S."/>
            <person name="Perrone G."/>
            <person name="Piumi F."/>
            <person name="Punt P.J."/>
            <person name="Ram A.F."/>
            <person name="Ramon A."/>
            <person name="Rauscher S."/>
            <person name="Record E."/>
            <person name="Riano-Pachon D.M."/>
            <person name="Robert V."/>
            <person name="Roehrig J."/>
            <person name="Ruller R."/>
            <person name="Salamov A."/>
            <person name="Salih N.S."/>
            <person name="Samson R.A."/>
            <person name="Sandor E."/>
            <person name="Sanguinetti M."/>
            <person name="Schuetze T."/>
            <person name="Sepcic K."/>
            <person name="Shelest E."/>
            <person name="Sherlock G."/>
            <person name="Sophianopoulou V."/>
            <person name="Squina F.M."/>
            <person name="Sun H."/>
            <person name="Susca A."/>
            <person name="Todd R.B."/>
            <person name="Tsang A."/>
            <person name="Unkles S.E."/>
            <person name="van de Wiele N."/>
            <person name="van Rossen-Uffink D."/>
            <person name="Oliveira J.V."/>
            <person name="Vesth T.C."/>
            <person name="Visser J."/>
            <person name="Yu J.-H."/>
            <person name="Zhou M."/>
            <person name="Andersen M.R."/>
            <person name="Archer D.B."/>
            <person name="Baker S.E."/>
            <person name="Benoit I."/>
            <person name="Brakhage A.A."/>
            <person name="Braus G.H."/>
            <person name="Fischer R."/>
            <person name="Frisvad J.C."/>
            <person name="Goldman G.H."/>
            <person name="Houbraken J."/>
            <person name="Oakley B."/>
            <person name="Pocsi I."/>
            <person name="Scazzocchio C."/>
            <person name="Seiboth B."/>
            <person name="vanKuyk P.A."/>
            <person name="Wortman J."/>
            <person name="Dyer P.S."/>
            <person name="Grigoriev I.V."/>
        </authorList>
    </citation>
    <scope>NUCLEOTIDE SEQUENCE [LARGE SCALE GENOMIC DNA]</scope>
    <source>
        <strain evidence="3">CBS 506.65</strain>
    </source>
</reference>
<dbReference type="EMBL" id="KV878336">
    <property type="protein sequence ID" value="OJJ51318.1"/>
    <property type="molecule type" value="Genomic_DNA"/>
</dbReference>
<feature type="region of interest" description="Disordered" evidence="1">
    <location>
        <begin position="40"/>
        <end position="167"/>
    </location>
</feature>
<evidence type="ECO:0000313" key="2">
    <source>
        <dbReference type="EMBL" id="OJJ51318.1"/>
    </source>
</evidence>
<feature type="compositionally biased region" description="Acidic residues" evidence="1">
    <location>
        <begin position="111"/>
        <end position="123"/>
    </location>
</feature>
<evidence type="ECO:0000256" key="1">
    <source>
        <dbReference type="SAM" id="MobiDB-lite"/>
    </source>
</evidence>
<organism evidence="2 3">
    <name type="scientific">Penicilliopsis zonata CBS 506.65</name>
    <dbReference type="NCBI Taxonomy" id="1073090"/>
    <lineage>
        <taxon>Eukaryota</taxon>
        <taxon>Fungi</taxon>
        <taxon>Dikarya</taxon>
        <taxon>Ascomycota</taxon>
        <taxon>Pezizomycotina</taxon>
        <taxon>Eurotiomycetes</taxon>
        <taxon>Eurotiomycetidae</taxon>
        <taxon>Eurotiales</taxon>
        <taxon>Aspergillaceae</taxon>
        <taxon>Penicilliopsis</taxon>
    </lineage>
</organism>
<keyword evidence="3" id="KW-1185">Reference proteome</keyword>
<dbReference type="Proteomes" id="UP000184188">
    <property type="component" value="Unassembled WGS sequence"/>
</dbReference>
<accession>A0A1L9SVU9</accession>
<dbReference type="GeneID" id="34614739"/>
<protein>
    <submittedName>
        <fullName evidence="2">Uncharacterized protein</fullName>
    </submittedName>
</protein>
<dbReference type="RefSeq" id="XP_022585828.1">
    <property type="nucleotide sequence ID" value="XM_022728275.1"/>
</dbReference>
<dbReference type="OrthoDB" id="4227165at2759"/>
<sequence>MPDQPRRIILEKSRTVRRRYQRSNKRFTFTASQLRRIEREEELENRAKKLREKENRRLENKKKRAEKDAKAREERKKLGLPDPEALRVPSSQPLLSKFLARPKAASPQVDESNEETVDLDSGSETEKEDYCSTEEEGEGEADKEAGPAAYFGLEPNDPAKDAEGDNSDLEFSQCSIFDNEILLVDEATVLGDLDTAKGTRPVKLPEYPARKPASALNSSFRDDTALLIEQMDDYEEFDVEEDFEQELLKISTQAT</sequence>
<gene>
    <name evidence="2" type="ORF">ASPZODRAFT_360183</name>
</gene>
<dbReference type="VEuPathDB" id="FungiDB:ASPZODRAFT_360183"/>
<name>A0A1L9SVU9_9EURO</name>
<feature type="compositionally biased region" description="Basic and acidic residues" evidence="1">
    <location>
        <begin position="65"/>
        <end position="79"/>
    </location>
</feature>
<feature type="compositionally biased region" description="Basic and acidic residues" evidence="1">
    <location>
        <begin position="40"/>
        <end position="58"/>
    </location>
</feature>
<dbReference type="AlphaFoldDB" id="A0A1L9SVU9"/>
<evidence type="ECO:0000313" key="3">
    <source>
        <dbReference type="Proteomes" id="UP000184188"/>
    </source>
</evidence>